<keyword evidence="7" id="KW-0677">Repeat</keyword>
<evidence type="ECO:0000313" key="11">
    <source>
        <dbReference type="EMBL" id="EPS66344.1"/>
    </source>
</evidence>
<dbReference type="EMBL" id="AUSU01003726">
    <property type="protein sequence ID" value="EPS66344.1"/>
    <property type="molecule type" value="Genomic_DNA"/>
</dbReference>
<dbReference type="GO" id="GO:0051119">
    <property type="term" value="F:sugar transmembrane transporter activity"/>
    <property type="evidence" value="ECO:0007669"/>
    <property type="project" value="InterPro"/>
</dbReference>
<dbReference type="InterPro" id="IPR047664">
    <property type="entry name" value="SWEET"/>
</dbReference>
<dbReference type="PANTHER" id="PTHR10791:SF222">
    <property type="entry name" value="BIDIRECTIONAL SUGAR TRANSPORTER SWEET15"/>
    <property type="match status" value="1"/>
</dbReference>
<evidence type="ECO:0008006" key="13">
    <source>
        <dbReference type="Google" id="ProtNLM"/>
    </source>
</evidence>
<protein>
    <recommendedName>
        <fullName evidence="13">Bidirectional sugar transporter SWEET</fullName>
    </recommendedName>
</protein>
<comment type="caution">
    <text evidence="11">The sequence shown here is derived from an EMBL/GenBank/DDBJ whole genome shotgun (WGS) entry which is preliminary data.</text>
</comment>
<evidence type="ECO:0000313" key="12">
    <source>
        <dbReference type="Proteomes" id="UP000015453"/>
    </source>
</evidence>
<accession>S8CHD7</accession>
<evidence type="ECO:0000256" key="2">
    <source>
        <dbReference type="ARBA" id="ARBA00007809"/>
    </source>
</evidence>
<keyword evidence="5" id="KW-0762">Sugar transport</keyword>
<name>S8CHD7_9LAMI</name>
<feature type="transmembrane region" description="Helical" evidence="10">
    <location>
        <begin position="106"/>
        <end position="126"/>
    </location>
</feature>
<evidence type="ECO:0000256" key="6">
    <source>
        <dbReference type="ARBA" id="ARBA00022692"/>
    </source>
</evidence>
<organism evidence="11 12">
    <name type="scientific">Genlisea aurea</name>
    <dbReference type="NCBI Taxonomy" id="192259"/>
    <lineage>
        <taxon>Eukaryota</taxon>
        <taxon>Viridiplantae</taxon>
        <taxon>Streptophyta</taxon>
        <taxon>Embryophyta</taxon>
        <taxon>Tracheophyta</taxon>
        <taxon>Spermatophyta</taxon>
        <taxon>Magnoliopsida</taxon>
        <taxon>eudicotyledons</taxon>
        <taxon>Gunneridae</taxon>
        <taxon>Pentapetalae</taxon>
        <taxon>asterids</taxon>
        <taxon>lamiids</taxon>
        <taxon>Lamiales</taxon>
        <taxon>Lentibulariaceae</taxon>
        <taxon>Genlisea</taxon>
    </lineage>
</organism>
<keyword evidence="4" id="KW-1003">Cell membrane</keyword>
<evidence type="ECO:0000256" key="10">
    <source>
        <dbReference type="SAM" id="Phobius"/>
    </source>
</evidence>
<feature type="transmembrane region" description="Helical" evidence="10">
    <location>
        <begin position="48"/>
        <end position="65"/>
    </location>
</feature>
<feature type="transmembrane region" description="Helical" evidence="10">
    <location>
        <begin position="71"/>
        <end position="94"/>
    </location>
</feature>
<feature type="transmembrane region" description="Helical" evidence="10">
    <location>
        <begin position="6"/>
        <end position="27"/>
    </location>
</feature>
<gene>
    <name evidence="11" type="ORF">M569_08433</name>
</gene>
<dbReference type="GO" id="GO:0005886">
    <property type="term" value="C:plasma membrane"/>
    <property type="evidence" value="ECO:0007669"/>
    <property type="project" value="UniProtKB-SubCell"/>
</dbReference>
<evidence type="ECO:0000256" key="8">
    <source>
        <dbReference type="ARBA" id="ARBA00022989"/>
    </source>
</evidence>
<evidence type="ECO:0000256" key="4">
    <source>
        <dbReference type="ARBA" id="ARBA00022475"/>
    </source>
</evidence>
<dbReference type="Gene3D" id="1.20.1280.290">
    <property type="match status" value="1"/>
</dbReference>
<keyword evidence="8 10" id="KW-1133">Transmembrane helix</keyword>
<proteinExistence type="inferred from homology"/>
<keyword evidence="12" id="KW-1185">Reference proteome</keyword>
<comment type="similarity">
    <text evidence="2">Belongs to the SWEET sugar transporter family.</text>
</comment>
<reference evidence="11 12" key="1">
    <citation type="journal article" date="2013" name="BMC Genomics">
        <title>The miniature genome of a carnivorous plant Genlisea aurea contains a low number of genes and short non-coding sequences.</title>
        <authorList>
            <person name="Leushkin E.V."/>
            <person name="Sutormin R.A."/>
            <person name="Nabieva E.R."/>
            <person name="Penin A.A."/>
            <person name="Kondrashov A.S."/>
            <person name="Logacheva M.D."/>
        </authorList>
    </citation>
    <scope>NUCLEOTIDE SEQUENCE [LARGE SCALE GENOMIC DNA]</scope>
</reference>
<feature type="non-terminal residue" evidence="11">
    <location>
        <position position="161"/>
    </location>
</feature>
<dbReference type="FunFam" id="1.20.1280.290:FF:000001">
    <property type="entry name" value="Bidirectional sugar transporter SWEET"/>
    <property type="match status" value="1"/>
</dbReference>
<keyword evidence="3" id="KW-0813">Transport</keyword>
<evidence type="ECO:0000256" key="3">
    <source>
        <dbReference type="ARBA" id="ARBA00022448"/>
    </source>
</evidence>
<evidence type="ECO:0000256" key="1">
    <source>
        <dbReference type="ARBA" id="ARBA00004651"/>
    </source>
</evidence>
<comment type="subcellular location">
    <subcellularLocation>
        <location evidence="1">Cell membrane</location>
        <topology evidence="1">Multi-pass membrane protein</topology>
    </subcellularLocation>
</comment>
<keyword evidence="9 10" id="KW-0472">Membrane</keyword>
<dbReference type="AlphaFoldDB" id="S8CHD7"/>
<dbReference type="PANTHER" id="PTHR10791">
    <property type="entry name" value="RAG1-ACTIVATING PROTEIN 1"/>
    <property type="match status" value="1"/>
</dbReference>
<evidence type="ECO:0000256" key="5">
    <source>
        <dbReference type="ARBA" id="ARBA00022597"/>
    </source>
</evidence>
<keyword evidence="6 10" id="KW-0812">Transmembrane</keyword>
<evidence type="ECO:0000256" key="9">
    <source>
        <dbReference type="ARBA" id="ARBA00023136"/>
    </source>
</evidence>
<dbReference type="InterPro" id="IPR004316">
    <property type="entry name" value="SWEET_rpt"/>
</dbReference>
<feature type="transmembrane region" description="Helical" evidence="10">
    <location>
        <begin position="132"/>
        <end position="155"/>
    </location>
</feature>
<sequence>MAAMDIHHPLALAFGIMGNIVSVLVYFAPAPTFYRIYVEKSTAGFDSFPYAVSLLSAVLWIYYALVKSHSFLLITINSLGCLFQTIYLTFYLVYAPRKARIETLSMVGMMNLGVSALVVGITYFPFRGETRVRVVGWICVAVSIGVFAAPLRIVVRLIKMK</sequence>
<dbReference type="OrthoDB" id="409725at2759"/>
<dbReference type="Proteomes" id="UP000015453">
    <property type="component" value="Unassembled WGS sequence"/>
</dbReference>
<dbReference type="Pfam" id="PF03083">
    <property type="entry name" value="MtN3_slv"/>
    <property type="match status" value="1"/>
</dbReference>
<evidence type="ECO:0000256" key="7">
    <source>
        <dbReference type="ARBA" id="ARBA00022737"/>
    </source>
</evidence>